<reference evidence="9 10" key="1">
    <citation type="journal article" date="2010" name="Genome Biol.">
        <title>A first genome assembly of the barley fungal pathogen Pyrenophora teres f. teres.</title>
        <authorList>
            <person name="Ellwood S.R."/>
            <person name="Liu Z."/>
            <person name="Syme R.A."/>
            <person name="Lai Z."/>
            <person name="Hane J.K."/>
            <person name="Keiper F."/>
            <person name="Moffat C.S."/>
            <person name="Oliver R.P."/>
            <person name="Friesen T.L."/>
        </authorList>
    </citation>
    <scope>NUCLEOTIDE SEQUENCE [LARGE SCALE GENOMIC DNA]</scope>
    <source>
        <strain evidence="9 10">0-1</strain>
    </source>
</reference>
<name>E3S851_PYRTT</name>
<dbReference type="Proteomes" id="UP000001067">
    <property type="component" value="Unassembled WGS sequence"/>
</dbReference>
<evidence type="ECO:0000256" key="2">
    <source>
        <dbReference type="ARBA" id="ARBA00022645"/>
    </source>
</evidence>
<keyword evidence="8" id="KW-0812">Transmembrane</keyword>
<dbReference type="PROSITE" id="PS00131">
    <property type="entry name" value="CARBOXYPEPT_SER_SER"/>
    <property type="match status" value="1"/>
</dbReference>
<dbReference type="HOGENOM" id="CLU_007644_0_0_1"/>
<keyword evidence="3 6" id="KW-0645">Protease</keyword>
<evidence type="ECO:0000313" key="10">
    <source>
        <dbReference type="Proteomes" id="UP000001067"/>
    </source>
</evidence>
<keyword evidence="2 6" id="KW-0121">Carboxypeptidase</keyword>
<dbReference type="InterPro" id="IPR001563">
    <property type="entry name" value="Peptidase_S10"/>
</dbReference>
<keyword evidence="4 6" id="KW-0378">Hydrolase</keyword>
<sequence>MNAPTFLTIPVELRELIYEFLFSSYTIRRGFKKMGHAGDAQEASNRIAILLSCHRVFAEANRHLPLNCTLHFRGTEDLVETLLSVDQSVVTRLRHIRVRAFPFPLYVSGGSQYYPTYYAAQALALLPGLCLDTLVVEDSWHGFGMGDGWRDVVTYFDIEALLRSNAWKHLTYITPCTDFIASGYDHRRNRSAQPETWNALLKKRNGGEGDAEVQMYIVPDKQEEATGNEKTEDGRIMQPWQAKPGHEVNENWRIAGPDQGLKGEVRIVAKRGKKAIAVQLGLSEQRSWAELKGKGAGGFAPEVLAFALLARLSIAQQYPLPVTYNTTIKSSVNPRITISYKQPDTDTCSTAFDTQKQYTGYVTLPPFTLEPFQQNYTINTFFWFFEARENPETAPLTIWLNGGPGQSSMDGLFEEVGPCEIIEDEDGIWGTQPRVWGWDRSSNILFIDQPTQVGFSYDERVNASVDFSEYDPDGLANRKRPSPLPDGVPEWRFKNGTFSSGLITNTEPSTQVAARVSWHFLQGFLSVFPQYNPGTRPGSKVAKPCHVNLFAESYGGTYAPIFADFFEEQNDRRKNGSIPANSLDIQLGSVGIVNGLLDVLVATVTALEFAYDNTYGIKGIDLTTFQNSISAVNENLGCRDLVEQCGKISALQDPNGLGNDNSTNSVCSNASLMCNLAASSIAATGRSLYDYRVKSQVGPSNTFVEYLNDANVLYSIGAPINFTSASSAVADSFNSRGDSARGTQLSSLAGLLARGIKVALIYGDADAICNWYGGQNYSFELASLVPGYKTAFPQAGYAEIVVNNSYVGGVVRQYGNLSFSRIYDSGHQIPFYQPETAFTVFSRIIQGDDISMGRDIDLATFGTKGPSTSDHKNIVPSEPESVCWLRKSDTCTDEETNAITKGEGTVVNGIWVPRADETATKDGLQIPPTSPKSQPTLTSSVPLTGVFTATSIPSIKKTSAASSLGADPPFRIPRLTKLHTRGMREKDKANLFWFIFLPVFFATVICLVAWLIHRHHVSSRPVDDDAEDISKYITEFDDVRPDPVLAPRASIPMDTIAEASPRPSGDATAPLPQRARRMTTQAQARYVPPARASLANGLDRQPTDVPQRLPTEDAQTLPTPPSGAGAGAVVSEEQPADPTASPPPTYPIITSTQPLAEPTPSSPLPERYMPPVESTNNDAEAVPSHDTANVEQAELPIVSSIEIAPVPAPV</sequence>
<feature type="region of interest" description="Disordered" evidence="7">
    <location>
        <begin position="1053"/>
        <end position="1193"/>
    </location>
</feature>
<evidence type="ECO:0000256" key="1">
    <source>
        <dbReference type="ARBA" id="ARBA00009431"/>
    </source>
</evidence>
<dbReference type="GO" id="GO:0006508">
    <property type="term" value="P:proteolysis"/>
    <property type="evidence" value="ECO:0007669"/>
    <property type="project" value="UniProtKB-KW"/>
</dbReference>
<dbReference type="KEGG" id="pte:PTT_19073"/>
<proteinExistence type="inferred from homology"/>
<dbReference type="GO" id="GO:0004185">
    <property type="term" value="F:serine-type carboxypeptidase activity"/>
    <property type="evidence" value="ECO:0007669"/>
    <property type="project" value="UniProtKB-UniRule"/>
</dbReference>
<evidence type="ECO:0000256" key="4">
    <source>
        <dbReference type="ARBA" id="ARBA00022801"/>
    </source>
</evidence>
<dbReference type="GO" id="GO:0000324">
    <property type="term" value="C:fungal-type vacuole"/>
    <property type="evidence" value="ECO:0007669"/>
    <property type="project" value="TreeGrafter"/>
</dbReference>
<dbReference type="SUPFAM" id="SSF53474">
    <property type="entry name" value="alpha/beta-Hydrolases"/>
    <property type="match status" value="1"/>
</dbReference>
<dbReference type="PANTHER" id="PTHR11802:SF404">
    <property type="entry name" value="CARBOXYPEPTIDASE"/>
    <property type="match status" value="1"/>
</dbReference>
<dbReference type="InterPro" id="IPR018202">
    <property type="entry name" value="Ser_caboxypep_ser_AS"/>
</dbReference>
<dbReference type="OrthoDB" id="443318at2759"/>
<keyword evidence="8" id="KW-1133">Transmembrane helix</keyword>
<dbReference type="AlphaFoldDB" id="E3S851"/>
<dbReference type="EMBL" id="GL537669">
    <property type="protein sequence ID" value="EFQ85853.1"/>
    <property type="molecule type" value="Genomic_DNA"/>
</dbReference>
<gene>
    <name evidence="9" type="ORF">PTT_19073</name>
</gene>
<evidence type="ECO:0000256" key="6">
    <source>
        <dbReference type="RuleBase" id="RU361156"/>
    </source>
</evidence>
<keyword evidence="5" id="KW-0325">Glycoprotein</keyword>
<feature type="transmembrane region" description="Helical" evidence="8">
    <location>
        <begin position="991"/>
        <end position="1012"/>
    </location>
</feature>
<dbReference type="InterPro" id="IPR029058">
    <property type="entry name" value="AB_hydrolase_fold"/>
</dbReference>
<dbReference type="PANTHER" id="PTHR11802">
    <property type="entry name" value="SERINE PROTEASE FAMILY S10 SERINE CARBOXYPEPTIDASE"/>
    <property type="match status" value="1"/>
</dbReference>
<dbReference type="eggNOG" id="KOG1282">
    <property type="taxonomic scope" value="Eukaryota"/>
</dbReference>
<accession>E3S851</accession>
<dbReference type="InterPro" id="IPR033124">
    <property type="entry name" value="Ser_caboxypep_his_AS"/>
</dbReference>
<dbReference type="Pfam" id="PF00450">
    <property type="entry name" value="Peptidase_S10"/>
    <property type="match status" value="1"/>
</dbReference>
<dbReference type="PROSITE" id="PS00560">
    <property type="entry name" value="CARBOXYPEPT_SER_HIS"/>
    <property type="match status" value="1"/>
</dbReference>
<dbReference type="Gene3D" id="3.40.50.1820">
    <property type="entry name" value="alpha/beta hydrolase"/>
    <property type="match status" value="1"/>
</dbReference>
<keyword evidence="10" id="KW-1185">Reference proteome</keyword>
<dbReference type="PRINTS" id="PR00724">
    <property type="entry name" value="CRBOXYPTASEC"/>
</dbReference>
<evidence type="ECO:0000256" key="3">
    <source>
        <dbReference type="ARBA" id="ARBA00022670"/>
    </source>
</evidence>
<evidence type="ECO:0000256" key="8">
    <source>
        <dbReference type="SAM" id="Phobius"/>
    </source>
</evidence>
<organism evidence="10">
    <name type="scientific">Pyrenophora teres f. teres (strain 0-1)</name>
    <name type="common">Barley net blotch fungus</name>
    <name type="synonym">Drechslera teres f. teres</name>
    <dbReference type="NCBI Taxonomy" id="861557"/>
    <lineage>
        <taxon>Eukaryota</taxon>
        <taxon>Fungi</taxon>
        <taxon>Dikarya</taxon>
        <taxon>Ascomycota</taxon>
        <taxon>Pezizomycotina</taxon>
        <taxon>Dothideomycetes</taxon>
        <taxon>Pleosporomycetidae</taxon>
        <taxon>Pleosporales</taxon>
        <taxon>Pleosporineae</taxon>
        <taxon>Pleosporaceae</taxon>
        <taxon>Pyrenophora</taxon>
    </lineage>
</organism>
<keyword evidence="8" id="KW-0472">Membrane</keyword>
<protein>
    <recommendedName>
        <fullName evidence="6">Carboxypeptidase</fullName>
        <ecNumber evidence="6">3.4.16.-</ecNumber>
    </recommendedName>
</protein>
<evidence type="ECO:0000313" key="9">
    <source>
        <dbReference type="EMBL" id="EFQ85853.1"/>
    </source>
</evidence>
<evidence type="ECO:0000256" key="5">
    <source>
        <dbReference type="ARBA" id="ARBA00023180"/>
    </source>
</evidence>
<evidence type="ECO:0000256" key="7">
    <source>
        <dbReference type="SAM" id="MobiDB-lite"/>
    </source>
</evidence>
<comment type="similarity">
    <text evidence="1 6">Belongs to the peptidase S10 family.</text>
</comment>
<dbReference type="EC" id="3.4.16.-" evidence="6"/>